<proteinExistence type="predicted"/>
<dbReference type="Proteomes" id="UP000712600">
    <property type="component" value="Unassembled WGS sequence"/>
</dbReference>
<reference evidence="1" key="1">
    <citation type="submission" date="2019-12" db="EMBL/GenBank/DDBJ databases">
        <title>Genome sequencing and annotation of Brassica cretica.</title>
        <authorList>
            <person name="Studholme D.J."/>
            <person name="Sarris P."/>
        </authorList>
    </citation>
    <scope>NUCLEOTIDE SEQUENCE</scope>
    <source>
        <strain evidence="1">PFS-109/04</strain>
        <tissue evidence="1">Leaf</tissue>
    </source>
</reference>
<name>A0A8S9QK07_BRACR</name>
<accession>A0A8S9QK07</accession>
<sequence length="60" mass="6615">METFINVENNRLAAPGRINRQTAPLDCSSGKFFNSCSFLHASSFSSSVFSRPEMTLKGLD</sequence>
<protein>
    <submittedName>
        <fullName evidence="1">Uncharacterized protein</fullName>
    </submittedName>
</protein>
<evidence type="ECO:0000313" key="1">
    <source>
        <dbReference type="EMBL" id="KAF3554382.1"/>
    </source>
</evidence>
<dbReference type="EMBL" id="QGKX02000996">
    <property type="protein sequence ID" value="KAF3554382.1"/>
    <property type="molecule type" value="Genomic_DNA"/>
</dbReference>
<gene>
    <name evidence="1" type="ORF">F2Q69_00013222</name>
</gene>
<evidence type="ECO:0000313" key="2">
    <source>
        <dbReference type="Proteomes" id="UP000712600"/>
    </source>
</evidence>
<organism evidence="1 2">
    <name type="scientific">Brassica cretica</name>
    <name type="common">Mustard</name>
    <dbReference type="NCBI Taxonomy" id="69181"/>
    <lineage>
        <taxon>Eukaryota</taxon>
        <taxon>Viridiplantae</taxon>
        <taxon>Streptophyta</taxon>
        <taxon>Embryophyta</taxon>
        <taxon>Tracheophyta</taxon>
        <taxon>Spermatophyta</taxon>
        <taxon>Magnoliopsida</taxon>
        <taxon>eudicotyledons</taxon>
        <taxon>Gunneridae</taxon>
        <taxon>Pentapetalae</taxon>
        <taxon>rosids</taxon>
        <taxon>malvids</taxon>
        <taxon>Brassicales</taxon>
        <taxon>Brassicaceae</taxon>
        <taxon>Brassiceae</taxon>
        <taxon>Brassica</taxon>
    </lineage>
</organism>
<dbReference type="AlphaFoldDB" id="A0A8S9QK07"/>
<comment type="caution">
    <text evidence="1">The sequence shown here is derived from an EMBL/GenBank/DDBJ whole genome shotgun (WGS) entry which is preliminary data.</text>
</comment>